<comment type="caution">
    <text evidence="6">The sequence shown here is derived from an EMBL/GenBank/DDBJ whole genome shotgun (WGS) entry which is preliminary data.</text>
</comment>
<dbReference type="CDD" id="cd18081">
    <property type="entry name" value="RlmH-like"/>
    <property type="match status" value="1"/>
</dbReference>
<comment type="subcellular location">
    <subcellularLocation>
        <location evidence="5">Cytoplasm</location>
    </subcellularLocation>
</comment>
<dbReference type="EMBL" id="MTSD02000006">
    <property type="protein sequence ID" value="OOV86524.1"/>
    <property type="molecule type" value="Genomic_DNA"/>
</dbReference>
<gene>
    <name evidence="5" type="primary">rlmH</name>
    <name evidence="6" type="ORF">BTA35_0213580</name>
</gene>
<dbReference type="EC" id="2.1.1.177" evidence="5"/>
<evidence type="ECO:0000313" key="7">
    <source>
        <dbReference type="Proteomes" id="UP000190064"/>
    </source>
</evidence>
<dbReference type="GO" id="GO:0005737">
    <property type="term" value="C:cytoplasm"/>
    <property type="evidence" value="ECO:0007669"/>
    <property type="project" value="UniProtKB-SubCell"/>
</dbReference>
<reference evidence="6" key="1">
    <citation type="submission" date="2017-02" db="EMBL/GenBank/DDBJ databases">
        <title>Draft Genome Sequence of the Salt Water Bacterium Oceanospirillum linum ATCC 11336.</title>
        <authorList>
            <person name="Trachtenberg A.M."/>
            <person name="Carney J.G."/>
            <person name="Linnane J.D."/>
            <person name="Rheaume B.A."/>
            <person name="Pitts N.L."/>
            <person name="Mykles D.L."/>
            <person name="Maclea K.S."/>
        </authorList>
    </citation>
    <scope>NUCLEOTIDE SEQUENCE [LARGE SCALE GENOMIC DNA]</scope>
    <source>
        <strain evidence="6">ATCC 11336</strain>
    </source>
</reference>
<dbReference type="RefSeq" id="WP_078320345.1">
    <property type="nucleotide sequence ID" value="NZ_FXTS01000007.1"/>
</dbReference>
<comment type="function">
    <text evidence="5">Specifically methylates the pseudouridine at position 1915 (m3Psi1915) in 23S rRNA.</text>
</comment>
<evidence type="ECO:0000256" key="3">
    <source>
        <dbReference type="ARBA" id="ARBA00022691"/>
    </source>
</evidence>
<evidence type="ECO:0000256" key="4">
    <source>
        <dbReference type="ARBA" id="ARBA00038303"/>
    </source>
</evidence>
<dbReference type="Gene3D" id="3.40.1280.10">
    <property type="match status" value="1"/>
</dbReference>
<name>A0A1T1H9I3_OCELI</name>
<evidence type="ECO:0000256" key="5">
    <source>
        <dbReference type="HAMAP-Rule" id="MF_00658"/>
    </source>
</evidence>
<dbReference type="GO" id="GO:0070038">
    <property type="term" value="F:rRNA (pseudouridine-N3-)-methyltransferase activity"/>
    <property type="evidence" value="ECO:0007669"/>
    <property type="project" value="UniProtKB-UniRule"/>
</dbReference>
<proteinExistence type="inferred from homology"/>
<comment type="catalytic activity">
    <reaction evidence="5">
        <text>pseudouridine(1915) in 23S rRNA + S-adenosyl-L-methionine = N(3)-methylpseudouridine(1915) in 23S rRNA + S-adenosyl-L-homocysteine + H(+)</text>
        <dbReference type="Rhea" id="RHEA:42752"/>
        <dbReference type="Rhea" id="RHEA-COMP:10221"/>
        <dbReference type="Rhea" id="RHEA-COMP:10222"/>
        <dbReference type="ChEBI" id="CHEBI:15378"/>
        <dbReference type="ChEBI" id="CHEBI:57856"/>
        <dbReference type="ChEBI" id="CHEBI:59789"/>
        <dbReference type="ChEBI" id="CHEBI:65314"/>
        <dbReference type="ChEBI" id="CHEBI:74486"/>
        <dbReference type="EC" id="2.1.1.177"/>
    </reaction>
</comment>
<dbReference type="PANTHER" id="PTHR33603:SF1">
    <property type="entry name" value="RIBOSOMAL RNA LARGE SUBUNIT METHYLTRANSFERASE H"/>
    <property type="match status" value="1"/>
</dbReference>
<accession>A0A1T1H9I3</accession>
<keyword evidence="5" id="KW-0963">Cytoplasm</keyword>
<dbReference type="InterPro" id="IPR029028">
    <property type="entry name" value="Alpha/beta_knot_MTases"/>
</dbReference>
<dbReference type="NCBIfam" id="TIGR00246">
    <property type="entry name" value="tRNA_RlmH_YbeA"/>
    <property type="match status" value="1"/>
</dbReference>
<dbReference type="Pfam" id="PF02590">
    <property type="entry name" value="SPOUT_MTase"/>
    <property type="match status" value="1"/>
</dbReference>
<organism evidence="6 7">
    <name type="scientific">Oceanospirillum linum</name>
    <dbReference type="NCBI Taxonomy" id="966"/>
    <lineage>
        <taxon>Bacteria</taxon>
        <taxon>Pseudomonadati</taxon>
        <taxon>Pseudomonadota</taxon>
        <taxon>Gammaproteobacteria</taxon>
        <taxon>Oceanospirillales</taxon>
        <taxon>Oceanospirillaceae</taxon>
        <taxon>Oceanospirillum</taxon>
    </lineage>
</organism>
<evidence type="ECO:0000256" key="1">
    <source>
        <dbReference type="ARBA" id="ARBA00022603"/>
    </source>
</evidence>
<feature type="binding site" evidence="5">
    <location>
        <position position="73"/>
    </location>
    <ligand>
        <name>S-adenosyl-L-methionine</name>
        <dbReference type="ChEBI" id="CHEBI:59789"/>
    </ligand>
</feature>
<dbReference type="STRING" id="966.BTA35_0213580"/>
<evidence type="ECO:0000256" key="2">
    <source>
        <dbReference type="ARBA" id="ARBA00022679"/>
    </source>
</evidence>
<dbReference type="PIRSF" id="PIRSF004505">
    <property type="entry name" value="MT_bac"/>
    <property type="match status" value="1"/>
</dbReference>
<keyword evidence="5" id="KW-0698">rRNA processing</keyword>
<keyword evidence="7" id="KW-1185">Reference proteome</keyword>
<dbReference type="NCBIfam" id="NF000986">
    <property type="entry name" value="PRK00103.1-4"/>
    <property type="match status" value="1"/>
</dbReference>
<evidence type="ECO:0000313" key="6">
    <source>
        <dbReference type="EMBL" id="OOV86524.1"/>
    </source>
</evidence>
<protein>
    <recommendedName>
        <fullName evidence="5">Ribosomal RNA large subunit methyltransferase H</fullName>
        <ecNumber evidence="5">2.1.1.177</ecNumber>
    </recommendedName>
    <alternativeName>
        <fullName evidence="5">23S rRNA (pseudouridine1915-N3)-methyltransferase</fullName>
    </alternativeName>
    <alternativeName>
        <fullName evidence="5">23S rRNA m3Psi1915 methyltransferase</fullName>
    </alternativeName>
    <alternativeName>
        <fullName evidence="5">rRNA (pseudouridine-N3-)-methyltransferase RlmH</fullName>
    </alternativeName>
</protein>
<dbReference type="PANTHER" id="PTHR33603">
    <property type="entry name" value="METHYLTRANSFERASE"/>
    <property type="match status" value="1"/>
</dbReference>
<feature type="binding site" evidence="5">
    <location>
        <position position="104"/>
    </location>
    <ligand>
        <name>S-adenosyl-L-methionine</name>
        <dbReference type="ChEBI" id="CHEBI:59789"/>
    </ligand>
</feature>
<dbReference type="HAMAP" id="MF_00658">
    <property type="entry name" value="23SrRNA_methyltr_H"/>
    <property type="match status" value="1"/>
</dbReference>
<keyword evidence="2 5" id="KW-0808">Transferase</keyword>
<dbReference type="InterPro" id="IPR003742">
    <property type="entry name" value="RlmH-like"/>
</dbReference>
<dbReference type="SUPFAM" id="SSF75217">
    <property type="entry name" value="alpha/beta knot"/>
    <property type="match status" value="1"/>
</dbReference>
<dbReference type="AlphaFoldDB" id="A0A1T1H9I3"/>
<comment type="subunit">
    <text evidence="5">Homodimer.</text>
</comment>
<sequence length="155" mass="17651">MRIKLIAVGTKMPKWVEQGYEEYAKRLPREFSLELMEIAPGNRGKNADIERAIRKEGELMMSKISSSDHVVALEVLGKTWSTEQLAKEAEGWQMLGRDVCLLVGGPEGLAQECKQRANQQWSLSPLTLPHPMVRLLLAEQVYRAWSVIQGHPYHR</sequence>
<dbReference type="Proteomes" id="UP000190064">
    <property type="component" value="Unassembled WGS sequence"/>
</dbReference>
<comment type="similarity">
    <text evidence="4 5">Belongs to the RNA methyltransferase RlmH family.</text>
</comment>
<keyword evidence="3 5" id="KW-0949">S-adenosyl-L-methionine</keyword>
<keyword evidence="1 5" id="KW-0489">Methyltransferase</keyword>
<dbReference type="InterPro" id="IPR029026">
    <property type="entry name" value="tRNA_m1G_MTases_N"/>
</dbReference>
<feature type="binding site" evidence="5">
    <location>
        <begin position="123"/>
        <end position="128"/>
    </location>
    <ligand>
        <name>S-adenosyl-L-methionine</name>
        <dbReference type="ChEBI" id="CHEBI:59789"/>
    </ligand>
</feature>